<feature type="transmembrane region" description="Helical" evidence="5">
    <location>
        <begin position="268"/>
        <end position="288"/>
    </location>
</feature>
<proteinExistence type="predicted"/>
<dbReference type="SUPFAM" id="SSF57850">
    <property type="entry name" value="RING/U-box"/>
    <property type="match status" value="1"/>
</dbReference>
<protein>
    <submittedName>
        <fullName evidence="9">RING-type domain-containing protein</fullName>
    </submittedName>
</protein>
<evidence type="ECO:0000256" key="1">
    <source>
        <dbReference type="ARBA" id="ARBA00022723"/>
    </source>
</evidence>
<dbReference type="PANTHER" id="PTHR45798:SF97">
    <property type="entry name" value="ALCOHOL-SENSITIVE RING FINGER PROTEIN 1"/>
    <property type="match status" value="1"/>
</dbReference>
<dbReference type="InterPro" id="IPR013083">
    <property type="entry name" value="Znf_RING/FYVE/PHD"/>
</dbReference>
<reference evidence="9" key="1">
    <citation type="submission" date="2022-11" db="UniProtKB">
        <authorList>
            <consortium name="WormBaseParasite"/>
        </authorList>
    </citation>
    <scope>IDENTIFICATION</scope>
</reference>
<dbReference type="SMART" id="SM00184">
    <property type="entry name" value="RING"/>
    <property type="match status" value="1"/>
</dbReference>
<feature type="chain" id="PRO_5037064614" evidence="6">
    <location>
        <begin position="18"/>
        <end position="451"/>
    </location>
</feature>
<evidence type="ECO:0000259" key="7">
    <source>
        <dbReference type="PROSITE" id="PS50089"/>
    </source>
</evidence>
<name>A0A914HXY5_GLORO</name>
<dbReference type="AlphaFoldDB" id="A0A914HXY5"/>
<keyword evidence="6" id="KW-0732">Signal</keyword>
<dbReference type="PROSITE" id="PS50089">
    <property type="entry name" value="ZF_RING_2"/>
    <property type="match status" value="1"/>
</dbReference>
<dbReference type="Proteomes" id="UP000887572">
    <property type="component" value="Unplaced"/>
</dbReference>
<feature type="domain" description="RING-type" evidence="7">
    <location>
        <begin position="351"/>
        <end position="394"/>
    </location>
</feature>
<keyword evidence="5" id="KW-1133">Transmembrane helix</keyword>
<dbReference type="InterPro" id="IPR052788">
    <property type="entry name" value="RING-type_E3_ligase_ATL"/>
</dbReference>
<dbReference type="Gene3D" id="3.30.40.10">
    <property type="entry name" value="Zinc/RING finger domain, C3HC4 (zinc finger)"/>
    <property type="match status" value="1"/>
</dbReference>
<dbReference type="CDD" id="cd16461">
    <property type="entry name" value="RING-H2_EL5-like"/>
    <property type="match status" value="1"/>
</dbReference>
<evidence type="ECO:0000256" key="2">
    <source>
        <dbReference type="ARBA" id="ARBA00022771"/>
    </source>
</evidence>
<evidence type="ECO:0000313" key="9">
    <source>
        <dbReference type="WBParaSite" id="Gr19_v10_g5505.t2"/>
    </source>
</evidence>
<evidence type="ECO:0000256" key="3">
    <source>
        <dbReference type="ARBA" id="ARBA00022833"/>
    </source>
</evidence>
<keyword evidence="2 4" id="KW-0863">Zinc-finger</keyword>
<accession>A0A914HXY5</accession>
<keyword evidence="1" id="KW-0479">Metal-binding</keyword>
<organism evidence="8 9">
    <name type="scientific">Globodera rostochiensis</name>
    <name type="common">Golden nematode worm</name>
    <name type="synonym">Heterodera rostochiensis</name>
    <dbReference type="NCBI Taxonomy" id="31243"/>
    <lineage>
        <taxon>Eukaryota</taxon>
        <taxon>Metazoa</taxon>
        <taxon>Ecdysozoa</taxon>
        <taxon>Nematoda</taxon>
        <taxon>Chromadorea</taxon>
        <taxon>Rhabditida</taxon>
        <taxon>Tylenchina</taxon>
        <taxon>Tylenchomorpha</taxon>
        <taxon>Tylenchoidea</taxon>
        <taxon>Heteroderidae</taxon>
        <taxon>Heteroderinae</taxon>
        <taxon>Globodera</taxon>
    </lineage>
</organism>
<evidence type="ECO:0000256" key="5">
    <source>
        <dbReference type="SAM" id="Phobius"/>
    </source>
</evidence>
<feature type="signal peptide" evidence="6">
    <location>
        <begin position="1"/>
        <end position="17"/>
    </location>
</feature>
<evidence type="ECO:0000256" key="6">
    <source>
        <dbReference type="SAM" id="SignalP"/>
    </source>
</evidence>
<evidence type="ECO:0000313" key="8">
    <source>
        <dbReference type="Proteomes" id="UP000887572"/>
    </source>
</evidence>
<keyword evidence="5" id="KW-0812">Transmembrane</keyword>
<dbReference type="PANTHER" id="PTHR45798">
    <property type="entry name" value="RING-H2 FINGER PROTEIN ATL61-RELATED-RELATED"/>
    <property type="match status" value="1"/>
</dbReference>
<keyword evidence="5" id="KW-0472">Membrane</keyword>
<sequence>MRLVSLLLLLLSTKTLATELNGCIENNLANRGKFCDKSVAGGHFWLEQYRNGKFGGVGDVHILEIVCELSEKQLMFEAIFGKVSEDCINWNENVSMDQFKLFKDRQTFISRNDPALSQLLEALFDVQMSAKRTIQSDNIDELLLMANTLKQRLAYALIFVANRLQIKLDKPRENFVLTQKEQKLFWNDLINFFDETKKCGPNFEEEDNDDERKYRRRRKHFLQFVANSLEINWDGSAYLNGQKSGSNRRRKRRRIVSNANTENAANSMALALAFFCFVALLLVVYYNVHMCCLRAGPNAGARAPNRTELERVERGTLGDTTPRMDSSSKYLNAFKEISLTFVDKKEEAKECAICLNSIDFKEKVRPLPACNHIFHNECIEQWLRSGHNTCPICRQSLPETSTAAQTLSDHLLLMRQRNIASSSASMNSAALNDAVGADQSIETAQGTEADQ</sequence>
<dbReference type="Pfam" id="PF13639">
    <property type="entry name" value="zf-RING_2"/>
    <property type="match status" value="1"/>
</dbReference>
<evidence type="ECO:0000256" key="4">
    <source>
        <dbReference type="PROSITE-ProRule" id="PRU00175"/>
    </source>
</evidence>
<dbReference type="WBParaSite" id="Gr19_v10_g5505.t2">
    <property type="protein sequence ID" value="Gr19_v10_g5505.t2"/>
    <property type="gene ID" value="Gr19_v10_g5505"/>
</dbReference>
<dbReference type="GO" id="GO:0008270">
    <property type="term" value="F:zinc ion binding"/>
    <property type="evidence" value="ECO:0007669"/>
    <property type="project" value="UniProtKB-KW"/>
</dbReference>
<keyword evidence="3" id="KW-0862">Zinc</keyword>
<keyword evidence="8" id="KW-1185">Reference proteome</keyword>
<dbReference type="InterPro" id="IPR001841">
    <property type="entry name" value="Znf_RING"/>
</dbReference>